<dbReference type="EMBL" id="LR862138">
    <property type="protein sequence ID" value="CAD1817960.1"/>
    <property type="molecule type" value="Genomic_DNA"/>
</dbReference>
<comment type="similarity">
    <text evidence="8">Belongs to the RING-type zinc finger family. ATL subfamily.</text>
</comment>
<dbReference type="SUPFAM" id="SSF57850">
    <property type="entry name" value="RING/U-box"/>
    <property type="match status" value="1"/>
</dbReference>
<dbReference type="Pfam" id="PF13639">
    <property type="entry name" value="zf-RING_2"/>
    <property type="match status" value="1"/>
</dbReference>
<evidence type="ECO:0000256" key="5">
    <source>
        <dbReference type="ARBA" id="ARBA00022833"/>
    </source>
</evidence>
<keyword evidence="5" id="KW-0862">Zinc</keyword>
<dbReference type="GO" id="GO:0016567">
    <property type="term" value="P:protein ubiquitination"/>
    <property type="evidence" value="ECO:0007669"/>
    <property type="project" value="UniProtKB-UniPathway"/>
</dbReference>
<keyword evidence="7 10" id="KW-0472">Membrane</keyword>
<dbReference type="GO" id="GO:0016740">
    <property type="term" value="F:transferase activity"/>
    <property type="evidence" value="ECO:0007669"/>
    <property type="project" value="UniProtKB-KW"/>
</dbReference>
<gene>
    <name evidence="12" type="ORF">CB5_LOCUS1171</name>
</gene>
<proteinExistence type="inferred from homology"/>
<evidence type="ECO:0000256" key="4">
    <source>
        <dbReference type="ARBA" id="ARBA00022723"/>
    </source>
</evidence>
<evidence type="ECO:0000256" key="1">
    <source>
        <dbReference type="ARBA" id="ARBA00004167"/>
    </source>
</evidence>
<dbReference type="InterPro" id="IPR044602">
    <property type="entry name" value="ATL10/ATL72-79-like"/>
</dbReference>
<reference evidence="12" key="1">
    <citation type="submission" date="2020-07" db="EMBL/GenBank/DDBJ databases">
        <authorList>
            <person name="Lin J."/>
        </authorList>
    </citation>
    <scope>NUCLEOTIDE SEQUENCE</scope>
</reference>
<dbReference type="PANTHER" id="PTHR46905:SF7">
    <property type="entry name" value="RING-H2 FINGER PROTEIN ATL78"/>
    <property type="match status" value="1"/>
</dbReference>
<comment type="subcellular location">
    <subcellularLocation>
        <location evidence="1">Membrane</location>
        <topology evidence="1">Single-pass membrane protein</topology>
    </subcellularLocation>
</comment>
<evidence type="ECO:0000256" key="8">
    <source>
        <dbReference type="ARBA" id="ARBA00024209"/>
    </source>
</evidence>
<dbReference type="SMART" id="SM00184">
    <property type="entry name" value="RING"/>
    <property type="match status" value="1"/>
</dbReference>
<evidence type="ECO:0000259" key="11">
    <source>
        <dbReference type="PROSITE" id="PS50089"/>
    </source>
</evidence>
<evidence type="ECO:0000256" key="10">
    <source>
        <dbReference type="SAM" id="Phobius"/>
    </source>
</evidence>
<dbReference type="CDD" id="cd16461">
    <property type="entry name" value="RING-H2_EL5-like"/>
    <property type="match status" value="1"/>
</dbReference>
<dbReference type="SMART" id="SM01197">
    <property type="entry name" value="FANCL_C"/>
    <property type="match status" value="1"/>
</dbReference>
<name>A0A6V7NH71_ANACO</name>
<sequence length="200" mass="21673">MEVQAHSRKLLPNTLLYNLPPGPTYPASGPTQSDTVRYQAKTSSFNSLNESIVLVLSILLCSLICALVINAIVRCVLRIMSPTCYHREPPAHWAGPLKRPGPPGRTLYGPPGPVYSAGLGLAGAGSSECAICLSEFVHGEHVRVLPACNHGFHVRCIDRWLAARPTCPTCRNCLFGTCVPVAVATWRISISSRSFRIVQL</sequence>
<evidence type="ECO:0000313" key="12">
    <source>
        <dbReference type="EMBL" id="CAD1817960.1"/>
    </source>
</evidence>
<keyword evidence="9" id="KW-0863">Zinc-finger</keyword>
<dbReference type="UniPathway" id="UPA00143"/>
<accession>A0A6V7NH71</accession>
<dbReference type="AlphaFoldDB" id="A0A6V7NH71"/>
<evidence type="ECO:0000256" key="6">
    <source>
        <dbReference type="ARBA" id="ARBA00022989"/>
    </source>
</evidence>
<feature type="transmembrane region" description="Helical" evidence="10">
    <location>
        <begin position="52"/>
        <end position="77"/>
    </location>
</feature>
<dbReference type="GO" id="GO:0016020">
    <property type="term" value="C:membrane"/>
    <property type="evidence" value="ECO:0007669"/>
    <property type="project" value="UniProtKB-SubCell"/>
</dbReference>
<keyword evidence="2" id="KW-0808">Transferase</keyword>
<evidence type="ECO:0000256" key="2">
    <source>
        <dbReference type="ARBA" id="ARBA00022679"/>
    </source>
</evidence>
<evidence type="ECO:0000256" key="7">
    <source>
        <dbReference type="ARBA" id="ARBA00023136"/>
    </source>
</evidence>
<dbReference type="PROSITE" id="PS50089">
    <property type="entry name" value="ZF_RING_2"/>
    <property type="match status" value="1"/>
</dbReference>
<dbReference type="PANTHER" id="PTHR46905">
    <property type="entry name" value="RING-H2 FINGER PROTEIN ATL78"/>
    <property type="match status" value="1"/>
</dbReference>
<organism evidence="12">
    <name type="scientific">Ananas comosus var. bracteatus</name>
    <name type="common">red pineapple</name>
    <dbReference type="NCBI Taxonomy" id="296719"/>
    <lineage>
        <taxon>Eukaryota</taxon>
        <taxon>Viridiplantae</taxon>
        <taxon>Streptophyta</taxon>
        <taxon>Embryophyta</taxon>
        <taxon>Tracheophyta</taxon>
        <taxon>Spermatophyta</taxon>
        <taxon>Magnoliopsida</taxon>
        <taxon>Liliopsida</taxon>
        <taxon>Poales</taxon>
        <taxon>Bromeliaceae</taxon>
        <taxon>Bromelioideae</taxon>
        <taxon>Ananas</taxon>
    </lineage>
</organism>
<keyword evidence="4" id="KW-0479">Metal-binding</keyword>
<protein>
    <recommendedName>
        <fullName evidence="11">RING-type domain-containing protein</fullName>
    </recommendedName>
</protein>
<evidence type="ECO:0000256" key="3">
    <source>
        <dbReference type="ARBA" id="ARBA00022692"/>
    </source>
</evidence>
<evidence type="ECO:0000256" key="9">
    <source>
        <dbReference type="PROSITE-ProRule" id="PRU00175"/>
    </source>
</evidence>
<keyword evidence="6 10" id="KW-1133">Transmembrane helix</keyword>
<keyword evidence="3 10" id="KW-0812">Transmembrane</keyword>
<dbReference type="InterPro" id="IPR001841">
    <property type="entry name" value="Znf_RING"/>
</dbReference>
<dbReference type="GO" id="GO:0008270">
    <property type="term" value="F:zinc ion binding"/>
    <property type="evidence" value="ECO:0007669"/>
    <property type="project" value="UniProtKB-KW"/>
</dbReference>
<dbReference type="Gene3D" id="3.30.40.10">
    <property type="entry name" value="Zinc/RING finger domain, C3HC4 (zinc finger)"/>
    <property type="match status" value="1"/>
</dbReference>
<feature type="domain" description="RING-type" evidence="11">
    <location>
        <begin position="129"/>
        <end position="171"/>
    </location>
</feature>
<dbReference type="InterPro" id="IPR013083">
    <property type="entry name" value="Znf_RING/FYVE/PHD"/>
</dbReference>